<dbReference type="InterPro" id="IPR029058">
    <property type="entry name" value="AB_hydrolase_fold"/>
</dbReference>
<accession>A0AAE3R4F1</accession>
<dbReference type="PANTHER" id="PTHR42776:SF27">
    <property type="entry name" value="DIPEPTIDYL PEPTIDASE FAMILY MEMBER 6"/>
    <property type="match status" value="1"/>
</dbReference>
<dbReference type="AlphaFoldDB" id="A0AAE3R4F1"/>
<comment type="caution">
    <text evidence="5">The sequence shown here is derived from an EMBL/GenBank/DDBJ whole genome shotgun (WGS) entry which is preliminary data.</text>
</comment>
<keyword evidence="3" id="KW-0732">Signal</keyword>
<feature type="chain" id="PRO_5042291551" evidence="3">
    <location>
        <begin position="20"/>
        <end position="719"/>
    </location>
</feature>
<dbReference type="SUPFAM" id="SSF82171">
    <property type="entry name" value="DPP6 N-terminal domain-like"/>
    <property type="match status" value="1"/>
</dbReference>
<dbReference type="RefSeq" id="WP_314514055.1">
    <property type="nucleotide sequence ID" value="NZ_JASJOU010000008.1"/>
</dbReference>
<reference evidence="5" key="1">
    <citation type="submission" date="2023-05" db="EMBL/GenBank/DDBJ databases">
        <authorList>
            <person name="Zhang X."/>
        </authorList>
    </citation>
    <scope>NUCLEOTIDE SEQUENCE</scope>
    <source>
        <strain evidence="5">BD1B2-1</strain>
    </source>
</reference>
<sequence>MKRLFLTIICTFHLVLLLAQNGTEKVLVTDLLKIKQAGNIALSPDGNRAVYTVTSIEPDADNKDEYKYNTQLFLTDLNTNTQQMTRGESIRQPVWSPDGKKIAFVRTVKGKGQVFVLPLEGGEAFQLTQSKYSISNPQWAPDGKQILVAVSLPFGELLKDSLFNPTKQPPSWSLEKPGFAHNEFVKLKDQAKPNPDGSLEEIRAYLNKDIEDKKAKVINRLTFQGESTTEPELNFNHLAVVMVKENATLIPLTKGFYSFGQANWTPDGKQIIYIANGSGTEQHPDRDLDSRIFVMNADGSNYKLLLGEKGKRYTGPVLSVDGKTLAFQVSASEGLTIPVLTFIPFGGSNTTSTSITFDRNAGNLKFSSDNKFLYFSAQSNGGQPVYRYDLKTKKIDQLSDYTTGITDFDIAKNKIVYARTEIVNPSEVYLADASLKSAKLLTDLNVSWLKNKRLSLPEKHTLTNDKGQTIEYWIMKPTFVENGKKYPLLLEMHGGPTAMWGPGEQSMWHEFQYFCSKGYGIVYANPRGSGGYGLDFMKANYRDWGTGPASDVLAATTATAKESWVDTTRQVITGGSYAGYLTAWIVGHDNRFKAAFAQRGVYDLTTFMGEGNAWRLTPNYFGYPWEAQKVLDDNSPLTFVTNIKTPLLIKHGENDLRTGVIQSEMLYKSLKILGREVEYVRMPGATHELSRSGNVRQRIDRMLRIYEFMERYIGEKKQQ</sequence>
<gene>
    <name evidence="5" type="ORF">QNI22_22395</name>
</gene>
<protein>
    <submittedName>
        <fullName evidence="5">S9 family peptidase</fullName>
        <ecNumber evidence="5">3.4.-.-</ecNumber>
    </submittedName>
</protein>
<dbReference type="InterPro" id="IPR011042">
    <property type="entry name" value="6-blade_b-propeller_TolB-like"/>
</dbReference>
<dbReference type="EC" id="3.4.-.-" evidence="5"/>
<dbReference type="Pfam" id="PF00326">
    <property type="entry name" value="Peptidase_S9"/>
    <property type="match status" value="1"/>
</dbReference>
<dbReference type="InterPro" id="IPR011659">
    <property type="entry name" value="WD40"/>
</dbReference>
<dbReference type="Proteomes" id="UP001232063">
    <property type="component" value="Unassembled WGS sequence"/>
</dbReference>
<dbReference type="Gene3D" id="2.120.10.30">
    <property type="entry name" value="TolB, C-terminal domain"/>
    <property type="match status" value="2"/>
</dbReference>
<dbReference type="PANTHER" id="PTHR42776">
    <property type="entry name" value="SERINE PEPTIDASE S9 FAMILY MEMBER"/>
    <property type="match status" value="1"/>
</dbReference>
<proteinExistence type="predicted"/>
<keyword evidence="6" id="KW-1185">Reference proteome</keyword>
<evidence type="ECO:0000256" key="3">
    <source>
        <dbReference type="SAM" id="SignalP"/>
    </source>
</evidence>
<organism evidence="5 6">
    <name type="scientific">Xanthocytophaga agilis</name>
    <dbReference type="NCBI Taxonomy" id="3048010"/>
    <lineage>
        <taxon>Bacteria</taxon>
        <taxon>Pseudomonadati</taxon>
        <taxon>Bacteroidota</taxon>
        <taxon>Cytophagia</taxon>
        <taxon>Cytophagales</taxon>
        <taxon>Rhodocytophagaceae</taxon>
        <taxon>Xanthocytophaga</taxon>
    </lineage>
</organism>
<evidence type="ECO:0000259" key="4">
    <source>
        <dbReference type="Pfam" id="PF00326"/>
    </source>
</evidence>
<dbReference type="SUPFAM" id="SSF53474">
    <property type="entry name" value="alpha/beta-Hydrolases"/>
    <property type="match status" value="1"/>
</dbReference>
<feature type="signal peptide" evidence="3">
    <location>
        <begin position="1"/>
        <end position="19"/>
    </location>
</feature>
<dbReference type="GO" id="GO:0004252">
    <property type="term" value="F:serine-type endopeptidase activity"/>
    <property type="evidence" value="ECO:0007669"/>
    <property type="project" value="TreeGrafter"/>
</dbReference>
<dbReference type="GO" id="GO:0006508">
    <property type="term" value="P:proteolysis"/>
    <property type="evidence" value="ECO:0007669"/>
    <property type="project" value="InterPro"/>
</dbReference>
<dbReference type="Gene3D" id="3.40.50.1820">
    <property type="entry name" value="alpha/beta hydrolase"/>
    <property type="match status" value="1"/>
</dbReference>
<evidence type="ECO:0000313" key="6">
    <source>
        <dbReference type="Proteomes" id="UP001232063"/>
    </source>
</evidence>
<dbReference type="Pfam" id="PF07676">
    <property type="entry name" value="PD40"/>
    <property type="match status" value="2"/>
</dbReference>
<keyword evidence="1 5" id="KW-0378">Hydrolase</keyword>
<keyword evidence="2" id="KW-0645">Protease</keyword>
<dbReference type="EMBL" id="JASJOU010000008">
    <property type="protein sequence ID" value="MDJ1503436.1"/>
    <property type="molecule type" value="Genomic_DNA"/>
</dbReference>
<feature type="domain" description="Peptidase S9 prolyl oligopeptidase catalytic" evidence="4">
    <location>
        <begin position="509"/>
        <end position="715"/>
    </location>
</feature>
<evidence type="ECO:0000256" key="1">
    <source>
        <dbReference type="ARBA" id="ARBA00022801"/>
    </source>
</evidence>
<keyword evidence="2" id="KW-0720">Serine protease</keyword>
<name>A0AAE3R4F1_9BACT</name>
<evidence type="ECO:0000256" key="2">
    <source>
        <dbReference type="ARBA" id="ARBA00022825"/>
    </source>
</evidence>
<evidence type="ECO:0000313" key="5">
    <source>
        <dbReference type="EMBL" id="MDJ1503436.1"/>
    </source>
</evidence>
<dbReference type="InterPro" id="IPR001375">
    <property type="entry name" value="Peptidase_S9_cat"/>
</dbReference>